<keyword evidence="1" id="KW-0808">Transferase</keyword>
<dbReference type="SMART" id="SM00563">
    <property type="entry name" value="PlsC"/>
    <property type="match status" value="1"/>
</dbReference>
<dbReference type="KEGG" id="ima:PO878_09455"/>
<feature type="compositionally biased region" description="Low complexity" evidence="3">
    <location>
        <begin position="252"/>
        <end position="264"/>
    </location>
</feature>
<dbReference type="Proteomes" id="UP001216390">
    <property type="component" value="Chromosome"/>
</dbReference>
<protein>
    <submittedName>
        <fullName evidence="5">Lysophospholipid acyltransferase family protein</fullName>
    </submittedName>
</protein>
<keyword evidence="2 5" id="KW-0012">Acyltransferase</keyword>
<dbReference type="GO" id="GO:0003841">
    <property type="term" value="F:1-acylglycerol-3-phosphate O-acyltransferase activity"/>
    <property type="evidence" value="ECO:0007669"/>
    <property type="project" value="TreeGrafter"/>
</dbReference>
<dbReference type="SUPFAM" id="SSF69593">
    <property type="entry name" value="Glycerol-3-phosphate (1)-acyltransferase"/>
    <property type="match status" value="1"/>
</dbReference>
<reference evidence="5" key="1">
    <citation type="submission" date="2023-01" db="EMBL/GenBank/DDBJ databases">
        <title>The diversity of Class Acidimicrobiia in South China Sea sediment environments and the proposal of Iamia marina sp. nov., a novel species of the genus Iamia.</title>
        <authorList>
            <person name="He Y."/>
            <person name="Tian X."/>
        </authorList>
    </citation>
    <scope>NUCLEOTIDE SEQUENCE</scope>
    <source>
        <strain evidence="5">DSM 19957</strain>
    </source>
</reference>
<dbReference type="PANTHER" id="PTHR10434">
    <property type="entry name" value="1-ACYL-SN-GLYCEROL-3-PHOSPHATE ACYLTRANSFERASE"/>
    <property type="match status" value="1"/>
</dbReference>
<dbReference type="RefSeq" id="WP_272738463.1">
    <property type="nucleotide sequence ID" value="NZ_CP116942.1"/>
</dbReference>
<dbReference type="EMBL" id="CP116942">
    <property type="protein sequence ID" value="WCO68949.1"/>
    <property type="molecule type" value="Genomic_DNA"/>
</dbReference>
<organism evidence="5 6">
    <name type="scientific">Iamia majanohamensis</name>
    <dbReference type="NCBI Taxonomy" id="467976"/>
    <lineage>
        <taxon>Bacteria</taxon>
        <taxon>Bacillati</taxon>
        <taxon>Actinomycetota</taxon>
        <taxon>Acidimicrobiia</taxon>
        <taxon>Acidimicrobiales</taxon>
        <taxon>Iamiaceae</taxon>
        <taxon>Iamia</taxon>
    </lineage>
</organism>
<evidence type="ECO:0000256" key="1">
    <source>
        <dbReference type="ARBA" id="ARBA00022679"/>
    </source>
</evidence>
<sequence length="284" mass="30999">MAGKDREAGQLYPVAKAIITPVFRFSWRFHVEGLEKVPTEGPALICPNHTSVLDSFFVPAVLPRRITYVGKAEYMDDWKTKHLFPAMGMIPIDRGGGSASERALSAAQRVLERGELFGIYPEGTRSRDGVLHRGHTGPARLALRTGAPLIPVGIRGSREVMPPDAKYPTPFRPVVIRFGTPVDVTKYQDRANDRLILRQIIDEVMFAIRELSGQEYRNVYATKKAESVPTEVAHVGERPHPEREADGNGNGSAADPEVDPAAVASGGGERRSAADALAGARRRG</sequence>
<dbReference type="InterPro" id="IPR002123">
    <property type="entry name" value="Plipid/glycerol_acylTrfase"/>
</dbReference>
<dbReference type="GO" id="GO:0006654">
    <property type="term" value="P:phosphatidic acid biosynthetic process"/>
    <property type="evidence" value="ECO:0007669"/>
    <property type="project" value="TreeGrafter"/>
</dbReference>
<evidence type="ECO:0000256" key="3">
    <source>
        <dbReference type="SAM" id="MobiDB-lite"/>
    </source>
</evidence>
<dbReference type="AlphaFoldDB" id="A0AAF0BXN4"/>
<keyword evidence="6" id="KW-1185">Reference proteome</keyword>
<dbReference type="CDD" id="cd07989">
    <property type="entry name" value="LPLAT_AGPAT-like"/>
    <property type="match status" value="1"/>
</dbReference>
<dbReference type="PANTHER" id="PTHR10434:SF11">
    <property type="entry name" value="1-ACYL-SN-GLYCEROL-3-PHOSPHATE ACYLTRANSFERASE"/>
    <property type="match status" value="1"/>
</dbReference>
<name>A0AAF0BXN4_9ACTN</name>
<gene>
    <name evidence="5" type="ORF">PO878_09455</name>
</gene>
<evidence type="ECO:0000259" key="4">
    <source>
        <dbReference type="SMART" id="SM00563"/>
    </source>
</evidence>
<dbReference type="GO" id="GO:0005886">
    <property type="term" value="C:plasma membrane"/>
    <property type="evidence" value="ECO:0007669"/>
    <property type="project" value="TreeGrafter"/>
</dbReference>
<accession>A0AAF0BXN4</accession>
<dbReference type="Pfam" id="PF01553">
    <property type="entry name" value="Acyltransferase"/>
    <property type="match status" value="1"/>
</dbReference>
<proteinExistence type="predicted"/>
<feature type="region of interest" description="Disordered" evidence="3">
    <location>
        <begin position="226"/>
        <end position="284"/>
    </location>
</feature>
<evidence type="ECO:0000313" key="5">
    <source>
        <dbReference type="EMBL" id="WCO68949.1"/>
    </source>
</evidence>
<evidence type="ECO:0000313" key="6">
    <source>
        <dbReference type="Proteomes" id="UP001216390"/>
    </source>
</evidence>
<evidence type="ECO:0000256" key="2">
    <source>
        <dbReference type="ARBA" id="ARBA00023315"/>
    </source>
</evidence>
<feature type="compositionally biased region" description="Low complexity" evidence="3">
    <location>
        <begin position="274"/>
        <end position="284"/>
    </location>
</feature>
<feature type="domain" description="Phospholipid/glycerol acyltransferase" evidence="4">
    <location>
        <begin position="43"/>
        <end position="157"/>
    </location>
</feature>
<feature type="compositionally biased region" description="Basic and acidic residues" evidence="3">
    <location>
        <begin position="234"/>
        <end position="246"/>
    </location>
</feature>